<feature type="region of interest" description="Disordered" evidence="5">
    <location>
        <begin position="239"/>
        <end position="259"/>
    </location>
</feature>
<sequence length="395" mass="42484">MQRPTPGLGCLPSAFSSSHGDLPGIPVFALRNIVNSIKVHCKYGVSYNRGIGKFEASTTSPCYPEWSRCDAVLALSELDEHVAACQYAPVACRYAADGCPVIMIKKEAAALSKHELRCEWKTVECARCRKMIRSAYMMTHLSTKCVEVSVLCIHAKHGCREIPKRRFMHDHLSYCPFETVKAAFAKKDAKINALMAEVESLRVALWLASPTAKEQTKRQRKWSGEGAAAAAAASGGGGAIAAAGSTADEPPVKGGAGTAGTTAKVVFGGASDGEEVLGRGEGPSSTSDHSTTMQEGENAKAYCCTPKGCKSATINVFIHGCGEPREKVVRVFPDIDTLGDLEVVVFETWKLDKSLYFLTFEGRRLEENVPLGKYGLVNGSTLRLALRLSGMREPS</sequence>
<evidence type="ECO:0000313" key="8">
    <source>
        <dbReference type="EMBL" id="GBG59369.1"/>
    </source>
</evidence>
<dbReference type="OrthoDB" id="1885901at2759"/>
<proteinExistence type="predicted"/>
<dbReference type="GO" id="GO:0008270">
    <property type="term" value="F:zinc ion binding"/>
    <property type="evidence" value="ECO:0007669"/>
    <property type="project" value="UniProtKB-KW"/>
</dbReference>
<dbReference type="Proteomes" id="UP000265515">
    <property type="component" value="Unassembled WGS sequence"/>
</dbReference>
<evidence type="ECO:0000256" key="2">
    <source>
        <dbReference type="ARBA" id="ARBA00022771"/>
    </source>
</evidence>
<feature type="domain" description="TRAF-type" evidence="7">
    <location>
        <begin position="114"/>
        <end position="161"/>
    </location>
</feature>
<reference evidence="8 9" key="1">
    <citation type="journal article" date="2018" name="Cell">
        <title>The Chara Genome: Secondary Complexity and Implications for Plant Terrestrialization.</title>
        <authorList>
            <person name="Nishiyama T."/>
            <person name="Sakayama H."/>
            <person name="Vries J.D."/>
            <person name="Buschmann H."/>
            <person name="Saint-Marcoux D."/>
            <person name="Ullrich K.K."/>
            <person name="Haas F.B."/>
            <person name="Vanderstraeten L."/>
            <person name="Becker D."/>
            <person name="Lang D."/>
            <person name="Vosolsobe S."/>
            <person name="Rombauts S."/>
            <person name="Wilhelmsson P.K.I."/>
            <person name="Janitza P."/>
            <person name="Kern R."/>
            <person name="Heyl A."/>
            <person name="Rumpler F."/>
            <person name="Villalobos L.I.A.C."/>
            <person name="Clay J.M."/>
            <person name="Skokan R."/>
            <person name="Toyoda A."/>
            <person name="Suzuki Y."/>
            <person name="Kagoshima H."/>
            <person name="Schijlen E."/>
            <person name="Tajeshwar N."/>
            <person name="Catarino B."/>
            <person name="Hetherington A.J."/>
            <person name="Saltykova A."/>
            <person name="Bonnot C."/>
            <person name="Breuninger H."/>
            <person name="Symeonidi A."/>
            <person name="Radhakrishnan G.V."/>
            <person name="Van Nieuwerburgh F."/>
            <person name="Deforce D."/>
            <person name="Chang C."/>
            <person name="Karol K.G."/>
            <person name="Hedrich R."/>
            <person name="Ulvskov P."/>
            <person name="Glockner G."/>
            <person name="Delwiche C.F."/>
            <person name="Petrasek J."/>
            <person name="Van de Peer Y."/>
            <person name="Friml J."/>
            <person name="Beilby M."/>
            <person name="Dolan L."/>
            <person name="Kohara Y."/>
            <person name="Sugano S."/>
            <person name="Fujiyama A."/>
            <person name="Delaux P.-M."/>
            <person name="Quint M."/>
            <person name="TheiBen G."/>
            <person name="Hagemann M."/>
            <person name="Harholt J."/>
            <person name="Dunand C."/>
            <person name="Zachgo S."/>
            <person name="Langdale J."/>
            <person name="Maumus F."/>
            <person name="Straeten D.V.D."/>
            <person name="Gould S.B."/>
            <person name="Rensing S.A."/>
        </authorList>
    </citation>
    <scope>NUCLEOTIDE SEQUENCE [LARGE SCALE GENOMIC DNA]</scope>
    <source>
        <strain evidence="8 9">S276</strain>
    </source>
</reference>
<comment type="caution">
    <text evidence="8">The sequence shown here is derived from an EMBL/GenBank/DDBJ whole genome shotgun (WGS) entry which is preliminary data.</text>
</comment>
<gene>
    <name evidence="8" type="ORF">CBR_g38397</name>
</gene>
<keyword evidence="9" id="KW-1185">Reference proteome</keyword>
<evidence type="ECO:0000256" key="3">
    <source>
        <dbReference type="ARBA" id="ARBA00022833"/>
    </source>
</evidence>
<evidence type="ECO:0000259" key="6">
    <source>
        <dbReference type="PROSITE" id="PS50053"/>
    </source>
</evidence>
<dbReference type="InterPro" id="IPR029071">
    <property type="entry name" value="Ubiquitin-like_domsf"/>
</dbReference>
<evidence type="ECO:0008006" key="10">
    <source>
        <dbReference type="Google" id="ProtNLM"/>
    </source>
</evidence>
<name>A0A388JNG9_CHABU</name>
<dbReference type="SUPFAM" id="SSF54236">
    <property type="entry name" value="Ubiquitin-like"/>
    <property type="match status" value="1"/>
</dbReference>
<feature type="zinc finger region" description="TRAF-type" evidence="4">
    <location>
        <begin position="114"/>
        <end position="161"/>
    </location>
</feature>
<dbReference type="PROSITE" id="PS50053">
    <property type="entry name" value="UBIQUITIN_2"/>
    <property type="match status" value="1"/>
</dbReference>
<dbReference type="EMBL" id="BFEA01000004">
    <property type="protein sequence ID" value="GBG59369.1"/>
    <property type="molecule type" value="Genomic_DNA"/>
</dbReference>
<keyword evidence="1 4" id="KW-0479">Metal-binding</keyword>
<evidence type="ECO:0000256" key="1">
    <source>
        <dbReference type="ARBA" id="ARBA00022723"/>
    </source>
</evidence>
<dbReference type="Gene3D" id="3.30.40.10">
    <property type="entry name" value="Zinc/RING finger domain, C3HC4 (zinc finger)"/>
    <property type="match status" value="2"/>
</dbReference>
<evidence type="ECO:0000256" key="5">
    <source>
        <dbReference type="SAM" id="MobiDB-lite"/>
    </source>
</evidence>
<dbReference type="InterPro" id="IPR000626">
    <property type="entry name" value="Ubiquitin-like_dom"/>
</dbReference>
<feature type="region of interest" description="Disordered" evidence="5">
    <location>
        <begin position="272"/>
        <end position="293"/>
    </location>
</feature>
<dbReference type="InterPro" id="IPR001293">
    <property type="entry name" value="Znf_TRAF"/>
</dbReference>
<dbReference type="InterPro" id="IPR013083">
    <property type="entry name" value="Znf_RING/FYVE/PHD"/>
</dbReference>
<organism evidence="8 9">
    <name type="scientific">Chara braunii</name>
    <name type="common">Braun's stonewort</name>
    <dbReference type="NCBI Taxonomy" id="69332"/>
    <lineage>
        <taxon>Eukaryota</taxon>
        <taxon>Viridiplantae</taxon>
        <taxon>Streptophyta</taxon>
        <taxon>Charophyceae</taxon>
        <taxon>Charales</taxon>
        <taxon>Characeae</taxon>
        <taxon>Chara</taxon>
    </lineage>
</organism>
<evidence type="ECO:0000259" key="7">
    <source>
        <dbReference type="PROSITE" id="PS50145"/>
    </source>
</evidence>
<evidence type="ECO:0000256" key="4">
    <source>
        <dbReference type="PROSITE-ProRule" id="PRU00207"/>
    </source>
</evidence>
<accession>A0A388JNG9</accession>
<keyword evidence="2 4" id="KW-0863">Zinc-finger</keyword>
<feature type="compositionally biased region" description="Polar residues" evidence="5">
    <location>
        <begin position="283"/>
        <end position="293"/>
    </location>
</feature>
<dbReference type="PANTHER" id="PTHR10131">
    <property type="entry name" value="TNF RECEPTOR ASSOCIATED FACTOR"/>
    <property type="match status" value="1"/>
</dbReference>
<feature type="domain" description="Ubiquitin-like" evidence="6">
    <location>
        <begin position="314"/>
        <end position="391"/>
    </location>
</feature>
<dbReference type="SUPFAM" id="SSF49599">
    <property type="entry name" value="TRAF domain-like"/>
    <property type="match status" value="1"/>
</dbReference>
<dbReference type="PANTHER" id="PTHR10131:SF94">
    <property type="entry name" value="TNF RECEPTOR-ASSOCIATED FACTOR 4"/>
    <property type="match status" value="1"/>
</dbReference>
<dbReference type="PROSITE" id="PS50145">
    <property type="entry name" value="ZF_TRAF"/>
    <property type="match status" value="1"/>
</dbReference>
<evidence type="ECO:0000313" key="9">
    <source>
        <dbReference type="Proteomes" id="UP000265515"/>
    </source>
</evidence>
<dbReference type="AlphaFoldDB" id="A0A388JNG9"/>
<dbReference type="Gramene" id="GBG59369">
    <property type="protein sequence ID" value="GBG59369"/>
    <property type="gene ID" value="CBR_g38397"/>
</dbReference>
<protein>
    <recommendedName>
        <fullName evidence="10">Ubiquitin-like domain-containing protein</fullName>
    </recommendedName>
</protein>
<keyword evidence="3 4" id="KW-0862">Zinc</keyword>
<dbReference type="Pfam" id="PF02176">
    <property type="entry name" value="zf-TRAF"/>
    <property type="match status" value="1"/>
</dbReference>